<dbReference type="Pfam" id="PF00638">
    <property type="entry name" value="Ran_BP1"/>
    <property type="match status" value="1"/>
</dbReference>
<dbReference type="SUPFAM" id="SSF50729">
    <property type="entry name" value="PH domain-like"/>
    <property type="match status" value="1"/>
</dbReference>
<dbReference type="GO" id="GO:0015031">
    <property type="term" value="P:protein transport"/>
    <property type="evidence" value="ECO:0007669"/>
    <property type="project" value="UniProtKB-KW"/>
</dbReference>
<dbReference type="OrthoDB" id="185618at2759"/>
<proteinExistence type="predicted"/>
<keyword evidence="7" id="KW-0539">Nucleus</keyword>
<feature type="region of interest" description="Disordered" evidence="8">
    <location>
        <begin position="310"/>
        <end position="329"/>
    </location>
</feature>
<feature type="domain" description="RanBD1" evidence="9">
    <location>
        <begin position="509"/>
        <end position="626"/>
    </location>
</feature>
<dbReference type="InterPro" id="IPR000156">
    <property type="entry name" value="Ran_bind_dom"/>
</dbReference>
<dbReference type="GO" id="GO:0051028">
    <property type="term" value="P:mRNA transport"/>
    <property type="evidence" value="ECO:0007669"/>
    <property type="project" value="UniProtKB-KW"/>
</dbReference>
<comment type="subcellular location">
    <subcellularLocation>
        <location evidence="1">Nucleus</location>
        <location evidence="1">Nuclear pore complex</location>
    </subcellularLocation>
</comment>
<keyword evidence="4" id="KW-0653">Protein transport</keyword>
<dbReference type="Pfam" id="PF08911">
    <property type="entry name" value="NUP50"/>
    <property type="match status" value="1"/>
</dbReference>
<feature type="compositionally biased region" description="Low complexity" evidence="8">
    <location>
        <begin position="311"/>
        <end position="320"/>
    </location>
</feature>
<evidence type="ECO:0000256" key="7">
    <source>
        <dbReference type="ARBA" id="ARBA00023242"/>
    </source>
</evidence>
<feature type="compositionally biased region" description="Low complexity" evidence="8">
    <location>
        <begin position="365"/>
        <end position="386"/>
    </location>
</feature>
<evidence type="ECO:0000313" key="11">
    <source>
        <dbReference type="Proteomes" id="UP001149813"/>
    </source>
</evidence>
<feature type="compositionally biased region" description="Basic and acidic residues" evidence="8">
    <location>
        <begin position="492"/>
        <end position="506"/>
    </location>
</feature>
<feature type="compositionally biased region" description="Polar residues" evidence="8">
    <location>
        <begin position="165"/>
        <end position="185"/>
    </location>
</feature>
<evidence type="ECO:0000256" key="3">
    <source>
        <dbReference type="ARBA" id="ARBA00022816"/>
    </source>
</evidence>
<gene>
    <name evidence="10" type="ORF">LPJ53_004984</name>
</gene>
<evidence type="ECO:0000256" key="1">
    <source>
        <dbReference type="ARBA" id="ARBA00004567"/>
    </source>
</evidence>
<dbReference type="Gene3D" id="2.30.29.30">
    <property type="entry name" value="Pleckstrin-homology domain (PH domain)/Phosphotyrosine-binding domain (PTB)"/>
    <property type="match status" value="1"/>
</dbReference>
<name>A0A9W7XXV9_9FUNG</name>
<feature type="compositionally biased region" description="Basic and acidic residues" evidence="8">
    <location>
        <begin position="417"/>
        <end position="430"/>
    </location>
</feature>
<dbReference type="Proteomes" id="UP001149813">
    <property type="component" value="Unassembled WGS sequence"/>
</dbReference>
<feature type="compositionally biased region" description="Low complexity" evidence="8">
    <location>
        <begin position="403"/>
        <end position="415"/>
    </location>
</feature>
<organism evidence="10 11">
    <name type="scientific">Coemansia erecta</name>
    <dbReference type="NCBI Taxonomy" id="147472"/>
    <lineage>
        <taxon>Eukaryota</taxon>
        <taxon>Fungi</taxon>
        <taxon>Fungi incertae sedis</taxon>
        <taxon>Zoopagomycota</taxon>
        <taxon>Kickxellomycotina</taxon>
        <taxon>Kickxellomycetes</taxon>
        <taxon>Kickxellales</taxon>
        <taxon>Kickxellaceae</taxon>
        <taxon>Coemansia</taxon>
    </lineage>
</organism>
<dbReference type="SMART" id="SM00160">
    <property type="entry name" value="RanBD"/>
    <property type="match status" value="1"/>
</dbReference>
<keyword evidence="5" id="KW-0811">Translocation</keyword>
<dbReference type="EMBL" id="JANBOJ010000264">
    <property type="protein sequence ID" value="KAJ1720392.1"/>
    <property type="molecule type" value="Genomic_DNA"/>
</dbReference>
<feature type="compositionally biased region" description="Gly residues" evidence="8">
    <location>
        <begin position="97"/>
        <end position="108"/>
    </location>
</feature>
<evidence type="ECO:0000256" key="4">
    <source>
        <dbReference type="ARBA" id="ARBA00022927"/>
    </source>
</evidence>
<evidence type="ECO:0000256" key="6">
    <source>
        <dbReference type="ARBA" id="ARBA00023132"/>
    </source>
</evidence>
<evidence type="ECO:0000313" key="10">
    <source>
        <dbReference type="EMBL" id="KAJ1720392.1"/>
    </source>
</evidence>
<keyword evidence="6" id="KW-0906">Nuclear pore complex</keyword>
<dbReference type="CDD" id="cd13170">
    <property type="entry name" value="RanBD_NUP50"/>
    <property type="match status" value="1"/>
</dbReference>
<dbReference type="InterPro" id="IPR011993">
    <property type="entry name" value="PH-like_dom_sf"/>
</dbReference>
<evidence type="ECO:0000256" key="2">
    <source>
        <dbReference type="ARBA" id="ARBA00022448"/>
    </source>
</evidence>
<evidence type="ECO:0000259" key="9">
    <source>
        <dbReference type="PROSITE" id="PS50196"/>
    </source>
</evidence>
<sequence length="626" mass="65359">MSKRAARKQLTDRNQNDNDSDEEHQTDGGFHMADKETLARRTIKVPKSRLRGTASSSGAESASSANASSNATPAFSGFKSFGAAPQANAPPATSDGGNSGGAASGGAFKGFSFMSPTPSSAGDKPPLPTVSAFGSKQDEQSPAAPKSGFSFGSGGFSFGSPAAKPTTTAFGSTENKEGGSSSFTMGSFKPPTSFATAPSGGSLFASTETSKPLFSSGFIPPGGSTVTAATATTTVATPPKADNKAASDETYYKNLRGLNVSLQSKINDAILTNAFADLTPLLTQYSTHWQKVAKEKQESDDMQVDNPVVSPAPKATTPTAITFGSTTPAAKPIVAEAPKEPPRSSLFASLEKPTENKEVPKFTFGSTSSNSNNNASTGAQNNAASNKDASPKFNFGSGLNKESGGSASGFSFSFGKKNGEETSKDSDKPKAFQFGFSKPAESTAATGAATGFGAGSGFSFGFGNSTSLTQKTDSAATAVEAKNDSDAEDDDNKSQGDDDEGAKREPTNAGEEGETTEHAVRSKLYMWDSENKQYKDLGIGNFRINTWDGESGRRARVLCRQDGTEKITLNAAMFKEMKVEHTQGKKEVGMLVFNDGKPTNFLVRVKNAELARGLYDALEKVRTELK</sequence>
<feature type="region of interest" description="Disordered" evidence="8">
    <location>
        <begin position="1"/>
        <end position="187"/>
    </location>
</feature>
<dbReference type="PANTHER" id="PTHR38697:SF1">
    <property type="entry name" value="NUCLEAR PORE COMPLEX PROTEIN SIMILAR TO S. CEREVISIAE NUP2 (EUROFUNG)"/>
    <property type="match status" value="1"/>
</dbReference>
<keyword evidence="3" id="KW-0509">mRNA transport</keyword>
<dbReference type="GO" id="GO:0005643">
    <property type="term" value="C:nuclear pore"/>
    <property type="evidence" value="ECO:0007669"/>
    <property type="project" value="UniProtKB-SubCell"/>
</dbReference>
<keyword evidence="2" id="KW-0813">Transport</keyword>
<dbReference type="AlphaFoldDB" id="A0A9W7XXV9"/>
<dbReference type="InterPro" id="IPR015007">
    <property type="entry name" value="NUP2/50/61"/>
</dbReference>
<feature type="compositionally biased region" description="Basic residues" evidence="8">
    <location>
        <begin position="41"/>
        <end position="50"/>
    </location>
</feature>
<evidence type="ECO:0000256" key="5">
    <source>
        <dbReference type="ARBA" id="ARBA00023010"/>
    </source>
</evidence>
<comment type="caution">
    <text evidence="10">The sequence shown here is derived from an EMBL/GenBank/DDBJ whole genome shotgun (WGS) entry which is preliminary data.</text>
</comment>
<feature type="region of interest" description="Disordered" evidence="8">
    <location>
        <begin position="357"/>
        <end position="434"/>
    </location>
</feature>
<feature type="compositionally biased region" description="Low complexity" evidence="8">
    <location>
        <begin position="54"/>
        <end position="76"/>
    </location>
</feature>
<accession>A0A9W7XXV9</accession>
<protein>
    <recommendedName>
        <fullName evidence="9">RanBD1 domain-containing protein</fullName>
    </recommendedName>
</protein>
<dbReference type="PROSITE" id="PS50196">
    <property type="entry name" value="RANBD1"/>
    <property type="match status" value="1"/>
</dbReference>
<reference evidence="10" key="1">
    <citation type="submission" date="2022-07" db="EMBL/GenBank/DDBJ databases">
        <title>Phylogenomic reconstructions and comparative analyses of Kickxellomycotina fungi.</title>
        <authorList>
            <person name="Reynolds N.K."/>
            <person name="Stajich J.E."/>
            <person name="Barry K."/>
            <person name="Grigoriev I.V."/>
            <person name="Crous P."/>
            <person name="Smith M.E."/>
        </authorList>
    </citation>
    <scope>NUCLEOTIDE SEQUENCE</scope>
    <source>
        <strain evidence="10">NBRC 32514</strain>
    </source>
</reference>
<evidence type="ECO:0000256" key="8">
    <source>
        <dbReference type="SAM" id="MobiDB-lite"/>
    </source>
</evidence>
<feature type="region of interest" description="Disordered" evidence="8">
    <location>
        <begin position="473"/>
        <end position="518"/>
    </location>
</feature>
<keyword evidence="11" id="KW-1185">Reference proteome</keyword>
<dbReference type="PANTHER" id="PTHR38697">
    <property type="entry name" value="NUCLEAR PORE COMPLEX PROTEIN SIMILAR TO S. CEREVISIAE NUP2 (EUROFUNG)"/>
    <property type="match status" value="1"/>
</dbReference>
<dbReference type="InterPro" id="IPR053074">
    <property type="entry name" value="NPC_Nucleoporin"/>
</dbReference>